<gene>
    <name evidence="1" type="ORF">BCU17_22975</name>
</gene>
<sequence>MKLEGLILDDTDIIQETKPARGTGEALTVGKLKLITTNPTNTIEVKISSELWAGGKAGEVLKSCVGKRMQFNVEYKEFSFGNDEGKHVALNGFHLFDLPQLSKN</sequence>
<dbReference type="AlphaFoldDB" id="A0A2N7F8N2"/>
<protein>
    <submittedName>
        <fullName evidence="1">Chemotaxis protein</fullName>
    </submittedName>
</protein>
<evidence type="ECO:0000313" key="2">
    <source>
        <dbReference type="Proteomes" id="UP000235330"/>
    </source>
</evidence>
<dbReference type="Proteomes" id="UP000235330">
    <property type="component" value="Unassembled WGS sequence"/>
</dbReference>
<dbReference type="EMBL" id="MCWU01000041">
    <property type="protein sequence ID" value="PMJ63232.1"/>
    <property type="molecule type" value="Genomic_DNA"/>
</dbReference>
<reference evidence="2" key="1">
    <citation type="submission" date="2016-07" db="EMBL/GenBank/DDBJ databases">
        <title>Nontailed viruses are major unrecognized killers of bacteria in the ocean.</title>
        <authorList>
            <person name="Kauffman K."/>
            <person name="Hussain F."/>
            <person name="Yang J."/>
            <person name="Arevalo P."/>
            <person name="Brown J."/>
            <person name="Cutler M."/>
            <person name="Kelly L."/>
            <person name="Polz M.F."/>
        </authorList>
    </citation>
    <scope>NUCLEOTIDE SEQUENCE [LARGE SCALE GENOMIC DNA]</scope>
    <source>
        <strain evidence="2">10N.261.55.E11</strain>
    </source>
</reference>
<name>A0A2N7F8N2_VIBSP</name>
<proteinExistence type="predicted"/>
<organism evidence="1 2">
    <name type="scientific">Vibrio splendidus</name>
    <dbReference type="NCBI Taxonomy" id="29497"/>
    <lineage>
        <taxon>Bacteria</taxon>
        <taxon>Pseudomonadati</taxon>
        <taxon>Pseudomonadota</taxon>
        <taxon>Gammaproteobacteria</taxon>
        <taxon>Vibrionales</taxon>
        <taxon>Vibrionaceae</taxon>
        <taxon>Vibrio</taxon>
    </lineage>
</organism>
<dbReference type="RefSeq" id="WP_102516918.1">
    <property type="nucleotide sequence ID" value="NZ_CAWNSM010000041.1"/>
</dbReference>
<comment type="caution">
    <text evidence="1">The sequence shown here is derived from an EMBL/GenBank/DDBJ whole genome shotgun (WGS) entry which is preliminary data.</text>
</comment>
<evidence type="ECO:0000313" key="1">
    <source>
        <dbReference type="EMBL" id="PMJ63232.1"/>
    </source>
</evidence>
<accession>A0A2N7F8N2</accession>